<reference evidence="1 2" key="1">
    <citation type="submission" date="2016-05" db="EMBL/GenBank/DDBJ databases">
        <title>Niabella ginsenosidivorans BS26 whole genome sequencing.</title>
        <authorList>
            <person name="Im W.T."/>
            <person name="Siddiqi M.Z."/>
        </authorList>
    </citation>
    <scope>NUCLEOTIDE SEQUENCE [LARGE SCALE GENOMIC DNA]</scope>
    <source>
        <strain evidence="1 2">BS26</strain>
    </source>
</reference>
<dbReference type="STRING" id="1176587.A8C56_00345"/>
<dbReference type="OrthoDB" id="1091280at2"/>
<name>A0A1A9IAL6_9BACT</name>
<dbReference type="AlphaFoldDB" id="A0A1A9IAL6"/>
<accession>A0A1A9IAL6</accession>
<sequence length="325" mass="37357">MSTANERVYIESNCIEVQYYFKEGTHFMDALIQNKCEYELLALMREVALRLRLSIYIETVPLAEKGFCRRFKVALKKENKTAPVAVTIATATLVAAISTPLAAPVATEVQHIIEAVQQSPRICDPENEKLKPQIEKRIRQMQQSCSNLDASNIIKKRRSNFFELLSRYPKITGVQFTAVDEERLKITRENTVTRMQFEKYILTTDELEPEEVNDVEIEIIAPVLKKSNYKWVGMYNGKPRSFIMESKEFKKLVQSGKVQFKNGSVINCQLTIHKKINNEGVERITGTSITRVNHYYENDKPVETTEGKKQKKQPEPEITQLALFG</sequence>
<dbReference type="RefSeq" id="WP_067761365.1">
    <property type="nucleotide sequence ID" value="NZ_CP015772.1"/>
</dbReference>
<dbReference type="EMBL" id="CP015772">
    <property type="protein sequence ID" value="ANH83604.1"/>
    <property type="molecule type" value="Genomic_DNA"/>
</dbReference>
<evidence type="ECO:0000313" key="2">
    <source>
        <dbReference type="Proteomes" id="UP000077667"/>
    </source>
</evidence>
<dbReference type="Proteomes" id="UP000077667">
    <property type="component" value="Chromosome"/>
</dbReference>
<gene>
    <name evidence="1" type="ORF">A8C56_00345</name>
</gene>
<organism evidence="1 2">
    <name type="scientific">Niabella ginsenosidivorans</name>
    <dbReference type="NCBI Taxonomy" id="1176587"/>
    <lineage>
        <taxon>Bacteria</taxon>
        <taxon>Pseudomonadati</taxon>
        <taxon>Bacteroidota</taxon>
        <taxon>Chitinophagia</taxon>
        <taxon>Chitinophagales</taxon>
        <taxon>Chitinophagaceae</taxon>
        <taxon>Niabella</taxon>
    </lineage>
</organism>
<proteinExistence type="predicted"/>
<keyword evidence="2" id="KW-1185">Reference proteome</keyword>
<evidence type="ECO:0000313" key="1">
    <source>
        <dbReference type="EMBL" id="ANH83604.1"/>
    </source>
</evidence>
<protein>
    <submittedName>
        <fullName evidence="1">Uncharacterized protein</fullName>
    </submittedName>
</protein>
<dbReference type="KEGG" id="nia:A8C56_00345"/>